<evidence type="ECO:0000259" key="6">
    <source>
        <dbReference type="PROSITE" id="PS50931"/>
    </source>
</evidence>
<feature type="domain" description="HTH lysR-type" evidence="6">
    <location>
        <begin position="29"/>
        <end position="81"/>
    </location>
</feature>
<dbReference type="Proteomes" id="UP001139447">
    <property type="component" value="Unassembled WGS sequence"/>
</dbReference>
<dbReference type="GO" id="GO:0003677">
    <property type="term" value="F:DNA binding"/>
    <property type="evidence" value="ECO:0007669"/>
    <property type="project" value="UniProtKB-KW"/>
</dbReference>
<evidence type="ECO:0000256" key="2">
    <source>
        <dbReference type="ARBA" id="ARBA00023015"/>
    </source>
</evidence>
<evidence type="ECO:0000256" key="4">
    <source>
        <dbReference type="ARBA" id="ARBA00023159"/>
    </source>
</evidence>
<comment type="similarity">
    <text evidence="1">Belongs to the LysR transcriptional regulatory family.</text>
</comment>
<evidence type="ECO:0000256" key="5">
    <source>
        <dbReference type="ARBA" id="ARBA00023163"/>
    </source>
</evidence>
<name>A0A9X1W0H5_9BURK</name>
<dbReference type="PROSITE" id="PS50931">
    <property type="entry name" value="HTH_LYSR"/>
    <property type="match status" value="1"/>
</dbReference>
<keyword evidence="3" id="KW-0238">DNA-binding</keyword>
<protein>
    <submittedName>
        <fullName evidence="7">LysR family transcriptional regulator</fullName>
    </submittedName>
</protein>
<keyword evidence="4" id="KW-0010">Activator</keyword>
<reference evidence="7" key="1">
    <citation type="submission" date="2022-03" db="EMBL/GenBank/DDBJ databases">
        <authorList>
            <person name="Woo C.Y."/>
        </authorList>
    </citation>
    <scope>NUCLEOTIDE SEQUENCE</scope>
    <source>
        <strain evidence="7">CYS-02</strain>
    </source>
</reference>
<accession>A0A9X1W0H5</accession>
<dbReference type="Pfam" id="PF00126">
    <property type="entry name" value="HTH_1"/>
    <property type="match status" value="1"/>
</dbReference>
<dbReference type="Gene3D" id="3.40.190.10">
    <property type="entry name" value="Periplasmic binding protein-like II"/>
    <property type="match status" value="2"/>
</dbReference>
<dbReference type="InterPro" id="IPR000847">
    <property type="entry name" value="LysR_HTH_N"/>
</dbReference>
<dbReference type="InterPro" id="IPR005119">
    <property type="entry name" value="LysR_subst-bd"/>
</dbReference>
<organism evidence="7 8">
    <name type="scientific">Variovorax terrae</name>
    <dbReference type="NCBI Taxonomy" id="2923278"/>
    <lineage>
        <taxon>Bacteria</taxon>
        <taxon>Pseudomonadati</taxon>
        <taxon>Pseudomonadota</taxon>
        <taxon>Betaproteobacteria</taxon>
        <taxon>Burkholderiales</taxon>
        <taxon>Comamonadaceae</taxon>
        <taxon>Variovorax</taxon>
    </lineage>
</organism>
<dbReference type="GO" id="GO:0003700">
    <property type="term" value="F:DNA-binding transcription factor activity"/>
    <property type="evidence" value="ECO:0007669"/>
    <property type="project" value="InterPro"/>
</dbReference>
<comment type="caution">
    <text evidence="7">The sequence shown here is derived from an EMBL/GenBank/DDBJ whole genome shotgun (WGS) entry which is preliminary data.</text>
</comment>
<dbReference type="Pfam" id="PF03466">
    <property type="entry name" value="LysR_substrate"/>
    <property type="match status" value="1"/>
</dbReference>
<proteinExistence type="inferred from homology"/>
<evidence type="ECO:0000313" key="7">
    <source>
        <dbReference type="EMBL" id="MCJ0765554.1"/>
    </source>
</evidence>
<evidence type="ECO:0000256" key="1">
    <source>
        <dbReference type="ARBA" id="ARBA00009437"/>
    </source>
</evidence>
<keyword evidence="8" id="KW-1185">Reference proteome</keyword>
<dbReference type="Gene3D" id="1.10.10.10">
    <property type="entry name" value="Winged helix-like DNA-binding domain superfamily/Winged helix DNA-binding domain"/>
    <property type="match status" value="1"/>
</dbReference>
<gene>
    <name evidence="7" type="ORF">MMF98_20260</name>
</gene>
<dbReference type="InterPro" id="IPR036390">
    <property type="entry name" value="WH_DNA-bd_sf"/>
</dbReference>
<keyword evidence="2" id="KW-0805">Transcription regulation</keyword>
<sequence>MTRPKTDTPRPVQRPAREAEPWSLLDARWRIFLQIAQAGSLTRAALESGSAQSLLSRQLAALEAECGARLFRRTGRGVVLSEFGERVLPRVQAMLDEARRLGDEVQQARGQPLGDVHVGLLPAAVPWLAERLYRAVRTDFPQVRLHMTEGTSTQLSEMVLAGRLDMALLLREGPDTPQGADSGADITLRRMALHLIGAEGDALVRRATLPFARLDGLPLVLPPHPHALRAHLAEIAAERGVRLHVAVEANSIALQREIAAAGDCYAIVASVAVVSHMQAHRLGAARLVAPVLWRRVVLTSTPLRPDTLATREVRALVARLSRLHMPEEEK</sequence>
<dbReference type="EMBL" id="JALGBI010000003">
    <property type="protein sequence ID" value="MCJ0765554.1"/>
    <property type="molecule type" value="Genomic_DNA"/>
</dbReference>
<evidence type="ECO:0000256" key="3">
    <source>
        <dbReference type="ARBA" id="ARBA00023125"/>
    </source>
</evidence>
<dbReference type="AlphaFoldDB" id="A0A9X1W0H5"/>
<evidence type="ECO:0000313" key="8">
    <source>
        <dbReference type="Proteomes" id="UP001139447"/>
    </source>
</evidence>
<dbReference type="RefSeq" id="WP_243309073.1">
    <property type="nucleotide sequence ID" value="NZ_JALGBI010000003.1"/>
</dbReference>
<dbReference type="PANTHER" id="PTHR30293:SF0">
    <property type="entry name" value="NITROGEN ASSIMILATION REGULATORY PROTEIN NAC"/>
    <property type="match status" value="1"/>
</dbReference>
<dbReference type="PANTHER" id="PTHR30293">
    <property type="entry name" value="TRANSCRIPTIONAL REGULATORY PROTEIN NAC-RELATED"/>
    <property type="match status" value="1"/>
</dbReference>
<dbReference type="GO" id="GO:2000142">
    <property type="term" value="P:regulation of DNA-templated transcription initiation"/>
    <property type="evidence" value="ECO:0007669"/>
    <property type="project" value="TreeGrafter"/>
</dbReference>
<dbReference type="SUPFAM" id="SSF53850">
    <property type="entry name" value="Periplasmic binding protein-like II"/>
    <property type="match status" value="1"/>
</dbReference>
<dbReference type="SUPFAM" id="SSF46785">
    <property type="entry name" value="Winged helix' DNA-binding domain"/>
    <property type="match status" value="1"/>
</dbReference>
<keyword evidence="5" id="KW-0804">Transcription</keyword>
<dbReference type="InterPro" id="IPR036388">
    <property type="entry name" value="WH-like_DNA-bd_sf"/>
</dbReference>